<dbReference type="RefSeq" id="WP_322878599.1">
    <property type="nucleotide sequence ID" value="NZ_JAVMIP010000011.1"/>
</dbReference>
<dbReference type="CDD" id="cd13542">
    <property type="entry name" value="PBP2_FutA1_ilke"/>
    <property type="match status" value="1"/>
</dbReference>
<proteinExistence type="inferred from homology"/>
<evidence type="ECO:0000256" key="3">
    <source>
        <dbReference type="ARBA" id="ARBA00022729"/>
    </source>
</evidence>
<dbReference type="InterPro" id="IPR026045">
    <property type="entry name" value="Ferric-bd"/>
</dbReference>
<dbReference type="Gene3D" id="3.40.190.10">
    <property type="entry name" value="Periplasmic binding protein-like II"/>
    <property type="match status" value="2"/>
</dbReference>
<dbReference type="AlphaFoldDB" id="A0AAE4JWS8"/>
<accession>A0AAE4JWS8</accession>
<name>A0AAE4JWS8_9CYAN</name>
<keyword evidence="2" id="KW-0410">Iron transport</keyword>
<gene>
    <name evidence="5" type="ORF">RIF25_11105</name>
</gene>
<keyword evidence="2" id="KW-0406">Ion transport</keyword>
<feature type="binding site" evidence="4">
    <location>
        <position position="55"/>
    </location>
    <ligand>
        <name>Fe cation</name>
        <dbReference type="ChEBI" id="CHEBI:24875"/>
    </ligand>
</feature>
<keyword evidence="3" id="KW-0732">Signal</keyword>
<keyword evidence="2" id="KW-0813">Transport</keyword>
<feature type="binding site" evidence="4">
    <location>
        <position position="242"/>
    </location>
    <ligand>
        <name>Fe cation</name>
        <dbReference type="ChEBI" id="CHEBI:24875"/>
    </ligand>
</feature>
<dbReference type="Pfam" id="PF13343">
    <property type="entry name" value="SBP_bac_6"/>
    <property type="match status" value="1"/>
</dbReference>
<dbReference type="GO" id="GO:0030288">
    <property type="term" value="C:outer membrane-bounded periplasmic space"/>
    <property type="evidence" value="ECO:0007669"/>
    <property type="project" value="TreeGrafter"/>
</dbReference>
<comment type="similarity">
    <text evidence="1">Belongs to the bacterial solute-binding protein 1 family.</text>
</comment>
<sequence length="361" mass="39178">MDKLTRRGVLGLGAAATAYLAHELYRGGSGWDEADAANPQIAQANRVLNLYSARHYDTDKALYTGFTQATGIRVNVIEAEADALIERIRNEGANSPADVLMTVDAGRLWRAQEQGVFQPIQSAVLNRAVPANLRDPQGNWYGLSRRARVLIYNKARVKPSQLSTYEALVNPQWRKQVLTRSSSNVYSQSLTGALIAIHGVPKVESWAKGLVANFARSPQGGDTDQIRAVAAGIGSVAIANHYYLVRLMESSKSEDRDVAAKVGLFFPNQKAQGTHVNICGAGVAKGAPNRAAAIRFLEYLVSPKAQAMFAQGNFEFPVVRGVPLYPAVAKLGNFKAETVSAAVFGRNNPEALRLMDRAGWR</sequence>
<reference evidence="6" key="1">
    <citation type="submission" date="2023-07" db="EMBL/GenBank/DDBJ databases">
        <authorList>
            <person name="Luz R."/>
            <person name="Cordeiro R."/>
            <person name="Fonseca A."/>
            <person name="Goncalves V."/>
        </authorList>
    </citation>
    <scope>NUCLEOTIDE SEQUENCE [LARGE SCALE GENOMIC DNA]</scope>
    <source>
        <strain evidence="6">BACA0444</strain>
    </source>
</reference>
<dbReference type="GO" id="GO:0006826">
    <property type="term" value="P:iron ion transport"/>
    <property type="evidence" value="ECO:0007669"/>
    <property type="project" value="UniProtKB-KW"/>
</dbReference>
<evidence type="ECO:0000256" key="1">
    <source>
        <dbReference type="ARBA" id="ARBA00008520"/>
    </source>
</evidence>
<dbReference type="EMBL" id="JAVMIP010000011">
    <property type="protein sequence ID" value="MDS3861356.1"/>
    <property type="molecule type" value="Genomic_DNA"/>
</dbReference>
<keyword evidence="6" id="KW-1185">Reference proteome</keyword>
<evidence type="ECO:0000313" key="5">
    <source>
        <dbReference type="EMBL" id="MDS3861356.1"/>
    </source>
</evidence>
<dbReference type="PANTHER" id="PTHR30006">
    <property type="entry name" value="THIAMINE-BINDING PERIPLASMIC PROTEIN-RELATED"/>
    <property type="match status" value="1"/>
</dbReference>
<comment type="caution">
    <text evidence="5">The sequence shown here is derived from an EMBL/GenBank/DDBJ whole genome shotgun (WGS) entry which is preliminary data.</text>
</comment>
<keyword evidence="4" id="KW-0479">Metal-binding</keyword>
<evidence type="ECO:0000256" key="4">
    <source>
        <dbReference type="PIRSR" id="PIRSR002825-1"/>
    </source>
</evidence>
<protein>
    <submittedName>
        <fullName evidence="5">Fe(3+) ABC transporter substrate-binding protein</fullName>
    </submittedName>
</protein>
<organism evidence="5 6">
    <name type="scientific">Pseudocalidococcus azoricus BACA0444</name>
    <dbReference type="NCBI Taxonomy" id="2918990"/>
    <lineage>
        <taxon>Bacteria</taxon>
        <taxon>Bacillati</taxon>
        <taxon>Cyanobacteriota</taxon>
        <taxon>Cyanophyceae</taxon>
        <taxon>Acaryochloridales</taxon>
        <taxon>Thermosynechococcaceae</taxon>
        <taxon>Pseudocalidococcus</taxon>
        <taxon>Pseudocalidococcus azoricus</taxon>
    </lineage>
</organism>
<evidence type="ECO:0000256" key="2">
    <source>
        <dbReference type="ARBA" id="ARBA00022496"/>
    </source>
</evidence>
<dbReference type="PIRSF" id="PIRSF002825">
    <property type="entry name" value="CfbpA"/>
    <property type="match status" value="1"/>
</dbReference>
<dbReference type="SUPFAM" id="SSF53850">
    <property type="entry name" value="Periplasmic binding protein-like II"/>
    <property type="match status" value="1"/>
</dbReference>
<dbReference type="Proteomes" id="UP001268256">
    <property type="component" value="Unassembled WGS sequence"/>
</dbReference>
<dbReference type="PANTHER" id="PTHR30006:SF15">
    <property type="entry name" value="IRON-UTILIZATION PERIPLASMIC PROTEIN"/>
    <property type="match status" value="1"/>
</dbReference>
<feature type="binding site" evidence="4">
    <location>
        <position position="243"/>
    </location>
    <ligand>
        <name>Fe cation</name>
        <dbReference type="ChEBI" id="CHEBI:24875"/>
    </ligand>
</feature>
<evidence type="ECO:0000313" key="6">
    <source>
        <dbReference type="Proteomes" id="UP001268256"/>
    </source>
</evidence>
<dbReference type="GO" id="GO:0046872">
    <property type="term" value="F:metal ion binding"/>
    <property type="evidence" value="ECO:0007669"/>
    <property type="project" value="UniProtKB-KW"/>
</dbReference>
<keyword evidence="4" id="KW-0408">Iron</keyword>